<proteinExistence type="predicted"/>
<dbReference type="EMBL" id="JAHUTJ010035270">
    <property type="protein sequence ID" value="MED6278405.1"/>
    <property type="molecule type" value="Genomic_DNA"/>
</dbReference>
<name>A0ABU7DUW9_9TELE</name>
<comment type="caution">
    <text evidence="1">The sequence shown here is derived from an EMBL/GenBank/DDBJ whole genome shotgun (WGS) entry which is preliminary data.</text>
</comment>
<protein>
    <submittedName>
        <fullName evidence="1">Uncharacterized protein</fullName>
    </submittedName>
</protein>
<accession>A0ABU7DUW9</accession>
<dbReference type="Proteomes" id="UP001352852">
    <property type="component" value="Unassembled WGS sequence"/>
</dbReference>
<reference evidence="1 2" key="1">
    <citation type="submission" date="2021-06" db="EMBL/GenBank/DDBJ databases">
        <authorList>
            <person name="Palmer J.M."/>
        </authorList>
    </citation>
    <scope>NUCLEOTIDE SEQUENCE [LARGE SCALE GENOMIC DNA]</scope>
    <source>
        <strain evidence="1 2">CL_MEX2019</strain>
        <tissue evidence="1">Muscle</tissue>
    </source>
</reference>
<sequence length="83" mass="9705">MDYYAETSSHCSRSSTGNQRIESWWSFFRRGRYCSRDCGFAVEERELDVFPVARQATELCGDQNIEEYLQQAVQQNGLQKPQD</sequence>
<keyword evidence="2" id="KW-1185">Reference proteome</keyword>
<evidence type="ECO:0000313" key="1">
    <source>
        <dbReference type="EMBL" id="MED6278405.1"/>
    </source>
</evidence>
<organism evidence="1 2">
    <name type="scientific">Characodon lateralis</name>
    <dbReference type="NCBI Taxonomy" id="208331"/>
    <lineage>
        <taxon>Eukaryota</taxon>
        <taxon>Metazoa</taxon>
        <taxon>Chordata</taxon>
        <taxon>Craniata</taxon>
        <taxon>Vertebrata</taxon>
        <taxon>Euteleostomi</taxon>
        <taxon>Actinopterygii</taxon>
        <taxon>Neopterygii</taxon>
        <taxon>Teleostei</taxon>
        <taxon>Neoteleostei</taxon>
        <taxon>Acanthomorphata</taxon>
        <taxon>Ovalentaria</taxon>
        <taxon>Atherinomorphae</taxon>
        <taxon>Cyprinodontiformes</taxon>
        <taxon>Goodeidae</taxon>
        <taxon>Characodon</taxon>
    </lineage>
</organism>
<evidence type="ECO:0000313" key="2">
    <source>
        <dbReference type="Proteomes" id="UP001352852"/>
    </source>
</evidence>
<gene>
    <name evidence="1" type="ORF">CHARACLAT_023419</name>
</gene>